<organism evidence="1 2">
    <name type="scientific">Stephania cephalantha</name>
    <dbReference type="NCBI Taxonomy" id="152367"/>
    <lineage>
        <taxon>Eukaryota</taxon>
        <taxon>Viridiplantae</taxon>
        <taxon>Streptophyta</taxon>
        <taxon>Embryophyta</taxon>
        <taxon>Tracheophyta</taxon>
        <taxon>Spermatophyta</taxon>
        <taxon>Magnoliopsida</taxon>
        <taxon>Ranunculales</taxon>
        <taxon>Menispermaceae</taxon>
        <taxon>Menispermoideae</taxon>
        <taxon>Cissampelideae</taxon>
        <taxon>Stephania</taxon>
    </lineage>
</organism>
<comment type="caution">
    <text evidence="1">The sequence shown here is derived from an EMBL/GenBank/DDBJ whole genome shotgun (WGS) entry which is preliminary data.</text>
</comment>
<dbReference type="EMBL" id="JBBNAG010000001">
    <property type="protein sequence ID" value="KAK9166148.1"/>
    <property type="molecule type" value="Genomic_DNA"/>
</dbReference>
<dbReference type="Proteomes" id="UP001419268">
    <property type="component" value="Unassembled WGS sequence"/>
</dbReference>
<proteinExistence type="predicted"/>
<name>A0AAP0Q3V2_9MAGN</name>
<sequence length="127" mass="13714">MADQVEGVRLGLLPIEIVAALVLNTEKERGTVIVAGTLQEKEGAELTKEGAEVGRTITMPVVPRQKGIIIVEGAMENVTPKKRVESYVVGKGKQVDVAQEIEEWALVSEAHVMENMSKESSSRTNSA</sequence>
<gene>
    <name evidence="1" type="ORF">Scep_001339</name>
</gene>
<evidence type="ECO:0000313" key="1">
    <source>
        <dbReference type="EMBL" id="KAK9166148.1"/>
    </source>
</evidence>
<keyword evidence="2" id="KW-1185">Reference proteome</keyword>
<evidence type="ECO:0000313" key="2">
    <source>
        <dbReference type="Proteomes" id="UP001419268"/>
    </source>
</evidence>
<dbReference type="AlphaFoldDB" id="A0AAP0Q3V2"/>
<protein>
    <submittedName>
        <fullName evidence="1">Uncharacterized protein</fullName>
    </submittedName>
</protein>
<reference evidence="1 2" key="1">
    <citation type="submission" date="2024-01" db="EMBL/GenBank/DDBJ databases">
        <title>Genome assemblies of Stephania.</title>
        <authorList>
            <person name="Yang L."/>
        </authorList>
    </citation>
    <scope>NUCLEOTIDE SEQUENCE [LARGE SCALE GENOMIC DNA]</scope>
    <source>
        <strain evidence="1">JXDWG</strain>
        <tissue evidence="1">Leaf</tissue>
    </source>
</reference>
<accession>A0AAP0Q3V2</accession>